<dbReference type="PANTHER" id="PTHR10165:SF103">
    <property type="entry name" value="PHOSPHOLIPID PHOSPHATASE HOMOLOG 1.2 HOMOLOG"/>
    <property type="match status" value="1"/>
</dbReference>
<evidence type="ECO:0000256" key="1">
    <source>
        <dbReference type="ARBA" id="ARBA00004141"/>
    </source>
</evidence>
<comment type="similarity">
    <text evidence="2">Belongs to the PA-phosphatase related phosphoesterase family.</text>
</comment>
<dbReference type="GO" id="GO:0006644">
    <property type="term" value="P:phospholipid metabolic process"/>
    <property type="evidence" value="ECO:0007669"/>
    <property type="project" value="InterPro"/>
</dbReference>
<reference evidence="9" key="1">
    <citation type="submission" date="2019-12" db="UniProtKB">
        <authorList>
            <consortium name="WormBaseParasite"/>
        </authorList>
    </citation>
    <scope>IDENTIFICATION</scope>
</reference>
<dbReference type="Pfam" id="PF01569">
    <property type="entry name" value="PAP2"/>
    <property type="match status" value="1"/>
</dbReference>
<keyword evidence="3 6" id="KW-0812">Transmembrane</keyword>
<dbReference type="InterPro" id="IPR043216">
    <property type="entry name" value="PAP-like"/>
</dbReference>
<accession>A0A5S6Q7I6</accession>
<feature type="transmembrane region" description="Helical" evidence="6">
    <location>
        <begin position="26"/>
        <end position="46"/>
    </location>
</feature>
<feature type="transmembrane region" description="Helical" evidence="6">
    <location>
        <begin position="124"/>
        <end position="145"/>
    </location>
</feature>
<name>A0A5S6Q7I6_TRIMR</name>
<evidence type="ECO:0000256" key="5">
    <source>
        <dbReference type="ARBA" id="ARBA00023136"/>
    </source>
</evidence>
<sequence>MNQINSSLLSEPTVQRPAKSMTKTQVLRIALDLVILGGISLPILILKLAVSPYERGFYCDDESIRYPFKESTVSTTQLNLVAFPVPLLFIIVVEWFRITRYEPRRYGKATRLPLKLFSWNVHPLVVRLYFFIGYFLCGAAASQLFTDIGKYMIGRLRPHFLDVCKPNVGYTTCSGHIYIAEFTCDASDIHRLKDARLSFPSGHSSLSAYAMLFAAIYLQSRLSWRVGSRLVKPLIQYLLLCITFAIALSRVSDFKHHWSDVLTGLVIGSAIAVLLTVYVMKIFQLEGKCFPYCSHDHLAAKETVNMNELQQPLISRHCCYGAATRSGQPCDYACTEVRHGESSSSVQHDKIGYDG</sequence>
<comment type="subcellular location">
    <subcellularLocation>
        <location evidence="1">Membrane</location>
        <topology evidence="1">Multi-pass membrane protein</topology>
    </subcellularLocation>
</comment>
<dbReference type="InterPro" id="IPR036938">
    <property type="entry name" value="PAP2/HPO_sf"/>
</dbReference>
<dbReference type="AlphaFoldDB" id="A0A5S6Q7I6"/>
<dbReference type="SUPFAM" id="SSF48317">
    <property type="entry name" value="Acid phosphatase/Vanadium-dependent haloperoxidase"/>
    <property type="match status" value="1"/>
</dbReference>
<dbReference type="InterPro" id="IPR000326">
    <property type="entry name" value="PAP2/HPO"/>
</dbReference>
<evidence type="ECO:0000259" key="7">
    <source>
        <dbReference type="SMART" id="SM00014"/>
    </source>
</evidence>
<evidence type="ECO:0000313" key="9">
    <source>
        <dbReference type="WBParaSite" id="TMUE_1000003143.1"/>
    </source>
</evidence>
<evidence type="ECO:0000256" key="6">
    <source>
        <dbReference type="SAM" id="Phobius"/>
    </source>
</evidence>
<dbReference type="GO" id="GO:0005886">
    <property type="term" value="C:plasma membrane"/>
    <property type="evidence" value="ECO:0007669"/>
    <property type="project" value="TreeGrafter"/>
</dbReference>
<dbReference type="GO" id="GO:0007165">
    <property type="term" value="P:signal transduction"/>
    <property type="evidence" value="ECO:0007669"/>
    <property type="project" value="TreeGrafter"/>
</dbReference>
<organism evidence="8 9">
    <name type="scientific">Trichuris muris</name>
    <name type="common">Mouse whipworm</name>
    <dbReference type="NCBI Taxonomy" id="70415"/>
    <lineage>
        <taxon>Eukaryota</taxon>
        <taxon>Metazoa</taxon>
        <taxon>Ecdysozoa</taxon>
        <taxon>Nematoda</taxon>
        <taxon>Enoplea</taxon>
        <taxon>Dorylaimia</taxon>
        <taxon>Trichinellida</taxon>
        <taxon>Trichuridae</taxon>
        <taxon>Trichuris</taxon>
    </lineage>
</organism>
<keyword evidence="5 6" id="KW-0472">Membrane</keyword>
<keyword evidence="8" id="KW-1185">Reference proteome</keyword>
<dbReference type="GO" id="GO:0008195">
    <property type="term" value="F:phosphatidate phosphatase activity"/>
    <property type="evidence" value="ECO:0007669"/>
    <property type="project" value="TreeGrafter"/>
</dbReference>
<feature type="transmembrane region" description="Helical" evidence="6">
    <location>
        <begin position="197"/>
        <end position="218"/>
    </location>
</feature>
<proteinExistence type="inferred from homology"/>
<feature type="domain" description="Phosphatidic acid phosphatase type 2/haloperoxidase" evidence="7">
    <location>
        <begin position="132"/>
        <end position="276"/>
    </location>
</feature>
<dbReference type="WBParaSite" id="TMUE_1000003143.1">
    <property type="protein sequence ID" value="TMUE_1000003143.1"/>
    <property type="gene ID" value="WBGene00294330"/>
</dbReference>
<dbReference type="CDD" id="cd03384">
    <property type="entry name" value="PAP2_wunen"/>
    <property type="match status" value="1"/>
</dbReference>
<dbReference type="SMART" id="SM00014">
    <property type="entry name" value="acidPPc"/>
    <property type="match status" value="1"/>
</dbReference>
<evidence type="ECO:0000313" key="8">
    <source>
        <dbReference type="Proteomes" id="UP000046395"/>
    </source>
</evidence>
<feature type="transmembrane region" description="Helical" evidence="6">
    <location>
        <begin position="230"/>
        <end position="249"/>
    </location>
</feature>
<evidence type="ECO:0000256" key="3">
    <source>
        <dbReference type="ARBA" id="ARBA00022692"/>
    </source>
</evidence>
<keyword evidence="4 6" id="KW-1133">Transmembrane helix</keyword>
<feature type="transmembrane region" description="Helical" evidence="6">
    <location>
        <begin position="261"/>
        <end position="280"/>
    </location>
</feature>
<evidence type="ECO:0000256" key="2">
    <source>
        <dbReference type="ARBA" id="ARBA00008816"/>
    </source>
</evidence>
<dbReference type="Gene3D" id="1.20.144.10">
    <property type="entry name" value="Phosphatidic acid phosphatase type 2/haloperoxidase"/>
    <property type="match status" value="1"/>
</dbReference>
<feature type="transmembrane region" description="Helical" evidence="6">
    <location>
        <begin position="78"/>
        <end position="96"/>
    </location>
</feature>
<protein>
    <submittedName>
        <fullName evidence="9">AcidPPc domain-containing protein</fullName>
    </submittedName>
</protein>
<dbReference type="GO" id="GO:0046839">
    <property type="term" value="P:phospholipid dephosphorylation"/>
    <property type="evidence" value="ECO:0007669"/>
    <property type="project" value="TreeGrafter"/>
</dbReference>
<evidence type="ECO:0000256" key="4">
    <source>
        <dbReference type="ARBA" id="ARBA00022989"/>
    </source>
</evidence>
<dbReference type="Proteomes" id="UP000046395">
    <property type="component" value="Unassembled WGS sequence"/>
</dbReference>
<dbReference type="STRING" id="70415.A0A5S6Q7I6"/>
<dbReference type="PANTHER" id="PTHR10165">
    <property type="entry name" value="LIPID PHOSPHATE PHOSPHATASE"/>
    <property type="match status" value="1"/>
</dbReference>